<dbReference type="AlphaFoldDB" id="A0A7D9LTK9"/>
<organism evidence="1 2">
    <name type="scientific">Paramuricea clavata</name>
    <name type="common">Red gorgonian</name>
    <name type="synonym">Violescent sea-whip</name>
    <dbReference type="NCBI Taxonomy" id="317549"/>
    <lineage>
        <taxon>Eukaryota</taxon>
        <taxon>Metazoa</taxon>
        <taxon>Cnidaria</taxon>
        <taxon>Anthozoa</taxon>
        <taxon>Octocorallia</taxon>
        <taxon>Malacalcyonacea</taxon>
        <taxon>Plexauridae</taxon>
        <taxon>Paramuricea</taxon>
    </lineage>
</organism>
<reference evidence="1" key="1">
    <citation type="submission" date="2020-04" db="EMBL/GenBank/DDBJ databases">
        <authorList>
            <person name="Alioto T."/>
            <person name="Alioto T."/>
            <person name="Gomez Garrido J."/>
        </authorList>
    </citation>
    <scope>NUCLEOTIDE SEQUENCE</scope>
    <source>
        <strain evidence="1">A484AB</strain>
    </source>
</reference>
<keyword evidence="2" id="KW-1185">Reference proteome</keyword>
<dbReference type="SUPFAM" id="SSF49899">
    <property type="entry name" value="Concanavalin A-like lectins/glucanases"/>
    <property type="match status" value="1"/>
</dbReference>
<dbReference type="EMBL" id="CACRXK020026333">
    <property type="protein sequence ID" value="CAB4040131.1"/>
    <property type="molecule type" value="Genomic_DNA"/>
</dbReference>
<gene>
    <name evidence="1" type="ORF">PACLA_8A085733</name>
</gene>
<evidence type="ECO:0000313" key="2">
    <source>
        <dbReference type="Proteomes" id="UP001152795"/>
    </source>
</evidence>
<dbReference type="InterPro" id="IPR013320">
    <property type="entry name" value="ConA-like_dom_sf"/>
</dbReference>
<accession>A0A7D9LTK9</accession>
<proteinExistence type="predicted"/>
<evidence type="ECO:0000313" key="1">
    <source>
        <dbReference type="EMBL" id="CAB4040131.1"/>
    </source>
</evidence>
<sequence length="135" mass="15016">MAKAALILTAFLAIFLIKVEAGMDFDWDYFRDFLAQIIEPDACGADVIAYYKFDRSVRDVCFGHNAQHGSESAPELVPSIGISNAAVKFRGDWSSKLRVPSLHGYAWGSTFSISFWFKTSTTNIRKIRGIISNGL</sequence>
<feature type="non-terminal residue" evidence="1">
    <location>
        <position position="135"/>
    </location>
</feature>
<dbReference type="Gene3D" id="2.60.120.200">
    <property type="match status" value="1"/>
</dbReference>
<dbReference type="Proteomes" id="UP001152795">
    <property type="component" value="Unassembled WGS sequence"/>
</dbReference>
<dbReference type="OrthoDB" id="10030431at2759"/>
<name>A0A7D9LTK9_PARCT</name>
<comment type="caution">
    <text evidence="1">The sequence shown here is derived from an EMBL/GenBank/DDBJ whole genome shotgun (WGS) entry which is preliminary data.</text>
</comment>
<protein>
    <submittedName>
        <fullName evidence="1">Uncharacterized protein</fullName>
    </submittedName>
</protein>